<dbReference type="Gene3D" id="3.30.450.40">
    <property type="match status" value="2"/>
</dbReference>
<name>A0A212KKN9_9BACT</name>
<evidence type="ECO:0000256" key="1">
    <source>
        <dbReference type="SAM" id="MobiDB-lite"/>
    </source>
</evidence>
<dbReference type="InterPro" id="IPR003018">
    <property type="entry name" value="GAF"/>
</dbReference>
<sequence length="415" mass="45591">MMQVPRKTASTGAAKPDIRGAGAAGKGLSTGTMSTSSAKEVAAAQALCYKKCVTREPSRLWAASPQPHVPMTANSVEKHILSIVCSVFDAYSVVLFLPDEEGEAHHLAAAFSLGERIASNASVLPGKGLVGWIVRNRQPLLVPNFDQRQSNLGYYTGGEEANIKAFMGCPVPTGGALCVDSKRQYSFSDKDHKILQMFAELISRQQGSTGRQELAGDIPRYFAELSVIQDLRFRYKRWPQFLQNYLRIMVEATGFDYCAFASVDEPGETYCVESESARLLLTGEEPLILPMGSGITGWVFRNDQPVIAEGVEGAPATVLFGKLPDMPDFQAAICMPVMVNKSTRGVLCLAHTNPRQIDESLRSFVRQSVDHLALFLENLYLKMRLRTMLPRARVHNDGPQAYDPDTAPIPPTKEY</sequence>
<dbReference type="RefSeq" id="WP_296966713.1">
    <property type="nucleotide sequence ID" value="NZ_UPYQ01000004.1"/>
</dbReference>
<evidence type="ECO:0000313" key="3">
    <source>
        <dbReference type="EMBL" id="SBW12155.1"/>
    </source>
</evidence>
<accession>A0A212KKN9</accession>
<dbReference type="Pfam" id="PF13185">
    <property type="entry name" value="GAF_2"/>
    <property type="match status" value="1"/>
</dbReference>
<dbReference type="EMBL" id="FLUP01000002">
    <property type="protein sequence ID" value="SBW12155.1"/>
    <property type="molecule type" value="Genomic_DNA"/>
</dbReference>
<protein>
    <submittedName>
        <fullName evidence="3">Putative GAF sensor protein</fullName>
    </submittedName>
</protein>
<feature type="domain" description="GAF" evidence="2">
    <location>
        <begin position="72"/>
        <end position="216"/>
    </location>
</feature>
<dbReference type="AlphaFoldDB" id="A0A212KKN9"/>
<reference evidence="3" key="1">
    <citation type="submission" date="2016-04" db="EMBL/GenBank/DDBJ databases">
        <authorList>
            <person name="Evans L.H."/>
            <person name="Alamgir A."/>
            <person name="Owens N."/>
            <person name="Weber N.D."/>
            <person name="Virtaneva K."/>
            <person name="Barbian K."/>
            <person name="Babar A."/>
            <person name="Rosenke K."/>
        </authorList>
    </citation>
    <scope>NUCLEOTIDE SEQUENCE</scope>
    <source>
        <strain evidence="3">92-2</strain>
    </source>
</reference>
<feature type="region of interest" description="Disordered" evidence="1">
    <location>
        <begin position="394"/>
        <end position="415"/>
    </location>
</feature>
<dbReference type="SMART" id="SM00065">
    <property type="entry name" value="GAF"/>
    <property type="match status" value="2"/>
</dbReference>
<dbReference type="SUPFAM" id="SSF55781">
    <property type="entry name" value="GAF domain-like"/>
    <property type="match status" value="2"/>
</dbReference>
<organism evidence="3">
    <name type="scientific">uncultured Desulfovibrio sp</name>
    <dbReference type="NCBI Taxonomy" id="167968"/>
    <lineage>
        <taxon>Bacteria</taxon>
        <taxon>Pseudomonadati</taxon>
        <taxon>Thermodesulfobacteriota</taxon>
        <taxon>Desulfovibrionia</taxon>
        <taxon>Desulfovibrionales</taxon>
        <taxon>Desulfovibrionaceae</taxon>
        <taxon>Desulfovibrio</taxon>
        <taxon>environmental samples</taxon>
    </lineage>
</organism>
<dbReference type="InterPro" id="IPR029016">
    <property type="entry name" value="GAF-like_dom_sf"/>
</dbReference>
<evidence type="ECO:0000259" key="2">
    <source>
        <dbReference type="SMART" id="SM00065"/>
    </source>
</evidence>
<feature type="region of interest" description="Disordered" evidence="1">
    <location>
        <begin position="1"/>
        <end position="30"/>
    </location>
</feature>
<proteinExistence type="predicted"/>
<gene>
    <name evidence="3" type="ORF">KM92DES2_20354</name>
</gene>
<dbReference type="Pfam" id="PF01590">
    <property type="entry name" value="GAF"/>
    <property type="match status" value="1"/>
</dbReference>
<feature type="domain" description="GAF" evidence="2">
    <location>
        <begin position="237"/>
        <end position="386"/>
    </location>
</feature>